<dbReference type="GO" id="GO:0006799">
    <property type="term" value="P:polyphosphate biosynthetic process"/>
    <property type="evidence" value="ECO:0007669"/>
    <property type="project" value="InterPro"/>
</dbReference>
<proteinExistence type="predicted"/>
<accession>A0A380ZVS1</accession>
<dbReference type="GO" id="GO:0009358">
    <property type="term" value="C:polyphosphate kinase complex"/>
    <property type="evidence" value="ECO:0007669"/>
    <property type="project" value="InterPro"/>
</dbReference>
<gene>
    <name evidence="9" type="primary">ppk_4</name>
    <name evidence="9" type="ORF">NCTC11661_02251</name>
</gene>
<dbReference type="EC" id="2.7.4.1" evidence="1"/>
<dbReference type="InterPro" id="IPR003414">
    <property type="entry name" value="PP_kinase"/>
</dbReference>
<name>A0A380ZVS1_9FLAO</name>
<evidence type="ECO:0000256" key="6">
    <source>
        <dbReference type="ARBA" id="ARBA00022840"/>
    </source>
</evidence>
<dbReference type="AlphaFoldDB" id="A0A380ZVS1"/>
<dbReference type="InterPro" id="IPR025198">
    <property type="entry name" value="PPK_N_dom"/>
</dbReference>
<dbReference type="Pfam" id="PF13089">
    <property type="entry name" value="PP_kinase_N"/>
    <property type="match status" value="1"/>
</dbReference>
<evidence type="ECO:0000313" key="9">
    <source>
        <dbReference type="EMBL" id="SUV53104.1"/>
    </source>
</evidence>
<dbReference type="Proteomes" id="UP000255515">
    <property type="component" value="Unassembled WGS sequence"/>
</dbReference>
<protein>
    <recommendedName>
        <fullName evidence="1">ATP-polyphosphate phosphotransferase</fullName>
        <ecNumber evidence="1">2.7.4.1</ecNumber>
    </recommendedName>
</protein>
<sequence>MNIFIIFEALLNIMANLFNPRDITWLSFNERVLQEAMDETVPLHTRIKFLGIFSNNLDEFFRVRVAGLRRTMDFKEKIVHDAFFDAPNKILAQINDIAIEQQKTFNKTWKHIQKEMADRKVFILSAEDLSAKQKEFVKKYFDEVVESHIVPILLDENKNMPYLRDKSLYLGIALRKKDWMYESKYAIIEIPSRFVGRFLILPDEEDKKQVILLEDVVRAMLPEIFNFLGFDEFEAHAFKVTKDAEFDIDNDINTTLADKIEKGIKNRRKGRPTRFTFDKNMDKAVLEFLIRKLHLTKKDSIIPSGKIHNFKHFMDFPDIIPEKHLTQQRRPFLHPKFPNDTE</sequence>
<dbReference type="EMBL" id="UFTJ01000004">
    <property type="protein sequence ID" value="SUV53104.1"/>
    <property type="molecule type" value="Genomic_DNA"/>
</dbReference>
<evidence type="ECO:0000313" key="10">
    <source>
        <dbReference type="Proteomes" id="UP000255515"/>
    </source>
</evidence>
<keyword evidence="2" id="KW-0597">Phosphoprotein</keyword>
<evidence type="ECO:0000256" key="2">
    <source>
        <dbReference type="ARBA" id="ARBA00022553"/>
    </source>
</evidence>
<feature type="domain" description="Polyphosphate kinase N-terminal" evidence="8">
    <location>
        <begin position="19"/>
        <end position="123"/>
    </location>
</feature>
<dbReference type="SUPFAM" id="SSF143724">
    <property type="entry name" value="PHP14-like"/>
    <property type="match status" value="1"/>
</dbReference>
<dbReference type="PANTHER" id="PTHR30218">
    <property type="entry name" value="POLYPHOSPHATE KINASE"/>
    <property type="match status" value="1"/>
</dbReference>
<keyword evidence="4" id="KW-0547">Nucleotide-binding</keyword>
<dbReference type="InterPro" id="IPR024953">
    <property type="entry name" value="PP_kinase_middle"/>
</dbReference>
<evidence type="ECO:0000256" key="3">
    <source>
        <dbReference type="ARBA" id="ARBA00022679"/>
    </source>
</evidence>
<evidence type="ECO:0000256" key="1">
    <source>
        <dbReference type="ARBA" id="ARBA00012960"/>
    </source>
</evidence>
<keyword evidence="6" id="KW-0067">ATP-binding</keyword>
<evidence type="ECO:0000259" key="7">
    <source>
        <dbReference type="Pfam" id="PF02503"/>
    </source>
</evidence>
<keyword evidence="3 9" id="KW-0808">Transferase</keyword>
<keyword evidence="5 9" id="KW-0418">Kinase</keyword>
<dbReference type="SUPFAM" id="SSF140356">
    <property type="entry name" value="PPK N-terminal domain-like"/>
    <property type="match status" value="1"/>
</dbReference>
<reference evidence="9 10" key="1">
    <citation type="submission" date="2018-06" db="EMBL/GenBank/DDBJ databases">
        <authorList>
            <consortium name="Pathogen Informatics"/>
            <person name="Doyle S."/>
        </authorList>
    </citation>
    <scope>NUCLEOTIDE SEQUENCE [LARGE SCALE GENOMIC DNA]</scope>
    <source>
        <strain evidence="9 10">NCTC11661</strain>
    </source>
</reference>
<organism evidence="9 10">
    <name type="scientific">Bergeyella zoohelcum</name>
    <dbReference type="NCBI Taxonomy" id="1015"/>
    <lineage>
        <taxon>Bacteria</taxon>
        <taxon>Pseudomonadati</taxon>
        <taxon>Bacteroidota</taxon>
        <taxon>Flavobacteriia</taxon>
        <taxon>Flavobacteriales</taxon>
        <taxon>Weeksellaceae</taxon>
        <taxon>Bergeyella</taxon>
    </lineage>
</organism>
<dbReference type="InterPro" id="IPR036832">
    <property type="entry name" value="PPK_N_dom_sf"/>
</dbReference>
<dbReference type="Gene3D" id="1.20.58.310">
    <property type="entry name" value="Polyphosphate kinase N-terminal domain"/>
    <property type="match status" value="1"/>
</dbReference>
<feature type="domain" description="Polyphosphate kinase middle" evidence="7">
    <location>
        <begin position="132"/>
        <end position="316"/>
    </location>
</feature>
<evidence type="ECO:0000256" key="5">
    <source>
        <dbReference type="ARBA" id="ARBA00022777"/>
    </source>
</evidence>
<dbReference type="GO" id="GO:0008976">
    <property type="term" value="F:polyphosphate kinase activity"/>
    <property type="evidence" value="ECO:0007669"/>
    <property type="project" value="UniProtKB-EC"/>
</dbReference>
<dbReference type="InterPro" id="IPR036830">
    <property type="entry name" value="PP_kinase_middle_dom_sf"/>
</dbReference>
<dbReference type="Gene3D" id="3.30.1840.10">
    <property type="entry name" value="Polyphosphate kinase middle domain"/>
    <property type="match status" value="1"/>
</dbReference>
<evidence type="ECO:0000256" key="4">
    <source>
        <dbReference type="ARBA" id="ARBA00022741"/>
    </source>
</evidence>
<dbReference type="Pfam" id="PF02503">
    <property type="entry name" value="PP_kinase"/>
    <property type="match status" value="1"/>
</dbReference>
<evidence type="ECO:0000259" key="8">
    <source>
        <dbReference type="Pfam" id="PF13089"/>
    </source>
</evidence>
<dbReference type="PANTHER" id="PTHR30218:SF0">
    <property type="entry name" value="POLYPHOSPHATE KINASE"/>
    <property type="match status" value="1"/>
</dbReference>
<dbReference type="GO" id="GO:0005524">
    <property type="term" value="F:ATP binding"/>
    <property type="evidence" value="ECO:0007669"/>
    <property type="project" value="UniProtKB-KW"/>
</dbReference>